<protein>
    <submittedName>
        <fullName evidence="16">L,D-transpeptidase</fullName>
    </submittedName>
</protein>
<dbReference type="GO" id="GO:0016757">
    <property type="term" value="F:glycosyltransferase activity"/>
    <property type="evidence" value="ECO:0007669"/>
    <property type="project" value="UniProtKB-KW"/>
</dbReference>
<evidence type="ECO:0000256" key="12">
    <source>
        <dbReference type="PROSITE-ProRule" id="PRU01373"/>
    </source>
</evidence>
<comment type="subcellular location">
    <subcellularLocation>
        <location evidence="1">Periplasm</location>
    </subcellularLocation>
</comment>
<keyword evidence="10 12" id="KW-0573">Peptidoglycan synthesis</keyword>
<keyword evidence="8" id="KW-0378">Hydrolase</keyword>
<dbReference type="Gene3D" id="2.40.440.10">
    <property type="entry name" value="L,D-transpeptidase catalytic domain-like"/>
    <property type="match status" value="1"/>
</dbReference>
<evidence type="ECO:0000256" key="13">
    <source>
        <dbReference type="SAM" id="MobiDB-lite"/>
    </source>
</evidence>
<dbReference type="InterPro" id="IPR018392">
    <property type="entry name" value="LysM"/>
</dbReference>
<dbReference type="GO" id="GO:0008360">
    <property type="term" value="P:regulation of cell shape"/>
    <property type="evidence" value="ECO:0007669"/>
    <property type="project" value="UniProtKB-UniRule"/>
</dbReference>
<dbReference type="GO" id="GO:0005576">
    <property type="term" value="C:extracellular region"/>
    <property type="evidence" value="ECO:0007669"/>
    <property type="project" value="TreeGrafter"/>
</dbReference>
<keyword evidence="14" id="KW-1133">Transmembrane helix</keyword>
<proteinExistence type="inferred from homology"/>
<keyword evidence="7" id="KW-0574">Periplasm</keyword>
<keyword evidence="4" id="KW-0328">Glycosyltransferase</keyword>
<evidence type="ECO:0000256" key="7">
    <source>
        <dbReference type="ARBA" id="ARBA00022764"/>
    </source>
</evidence>
<dbReference type="PANTHER" id="PTHR30582">
    <property type="entry name" value="L,D-TRANSPEPTIDASE"/>
    <property type="match status" value="1"/>
</dbReference>
<dbReference type="GO" id="GO:0071555">
    <property type="term" value="P:cell wall organization"/>
    <property type="evidence" value="ECO:0007669"/>
    <property type="project" value="UniProtKB-UniRule"/>
</dbReference>
<dbReference type="Pfam" id="PF03734">
    <property type="entry name" value="YkuD"/>
    <property type="match status" value="1"/>
</dbReference>
<dbReference type="UniPathway" id="UPA00219"/>
<dbReference type="InterPro" id="IPR038063">
    <property type="entry name" value="Transpep_catalytic_dom"/>
</dbReference>
<name>A0A6A7RR54_9PROT</name>
<keyword evidence="14" id="KW-0812">Transmembrane</keyword>
<feature type="active site" description="Nucleophile" evidence="12">
    <location>
        <position position="237"/>
    </location>
</feature>
<organism evidence="16 17">
    <name type="scientific">Candidatus Accumulibacter phosphatis</name>
    <dbReference type="NCBI Taxonomy" id="327160"/>
    <lineage>
        <taxon>Bacteria</taxon>
        <taxon>Pseudomonadati</taxon>
        <taxon>Pseudomonadota</taxon>
        <taxon>Betaproteobacteria</taxon>
        <taxon>Candidatus Accumulibacter</taxon>
    </lineage>
</organism>
<evidence type="ECO:0000313" key="16">
    <source>
        <dbReference type="EMBL" id="MQM29412.1"/>
    </source>
</evidence>
<evidence type="ECO:0000256" key="14">
    <source>
        <dbReference type="SAM" id="Phobius"/>
    </source>
</evidence>
<keyword evidence="5" id="KW-0808">Transferase</keyword>
<evidence type="ECO:0000313" key="17">
    <source>
        <dbReference type="Proteomes" id="UP000342300"/>
    </source>
</evidence>
<keyword evidence="14" id="KW-0472">Membrane</keyword>
<evidence type="ECO:0000256" key="3">
    <source>
        <dbReference type="ARBA" id="ARBA00005992"/>
    </source>
</evidence>
<dbReference type="PANTHER" id="PTHR30582:SF24">
    <property type="entry name" value="L,D-TRANSPEPTIDASE ERFK_SRFK-RELATED"/>
    <property type="match status" value="1"/>
</dbReference>
<evidence type="ECO:0000256" key="4">
    <source>
        <dbReference type="ARBA" id="ARBA00022676"/>
    </source>
</evidence>
<gene>
    <name evidence="16" type="ORF">CRU78_02210</name>
</gene>
<dbReference type="GO" id="GO:0018104">
    <property type="term" value="P:peptidoglycan-protein cross-linking"/>
    <property type="evidence" value="ECO:0007669"/>
    <property type="project" value="TreeGrafter"/>
</dbReference>
<accession>A0A6A7RR54</accession>
<keyword evidence="11 12" id="KW-0961">Cell wall biogenesis/degradation</keyword>
<sequence>MTIRQRYLKIRIQSRSGALGKTIKHITFITRRYFPVLLCAVFIAGNTVAGTFPLPPPGVDLVGQVESVPASRKDTLLDIARRYDIGQDEILLANPQVDRWLPKEGVPVTLPNRYILPRAERTGLVLNLPEMRLYYYPKPLRDQAPVVITHPVSVGRMDWVTPLGKTKIIAKERDPSWRPPESVKEEHAKEGDMLPDVVPAGPDNPLGRFAMRLGLPGYLIHSTNKPYGVGMRVTHGCIRMYPEDIEQLFDQVPLRTEVQLVNQPIKVGWLDGALYVEVHPPLDEDQDKYQEIMIAASERIAEAVAGAGNPQDVVLDDNAIRAAFAEHSGIPVMVSEPLYGGGNREAPAGAWRY</sequence>
<dbReference type="InterPro" id="IPR050979">
    <property type="entry name" value="LD-transpeptidase"/>
</dbReference>
<feature type="compositionally biased region" description="Basic and acidic residues" evidence="13">
    <location>
        <begin position="174"/>
        <end position="192"/>
    </location>
</feature>
<keyword evidence="6" id="KW-0732">Signal</keyword>
<dbReference type="InterPro" id="IPR041597">
    <property type="entry name" value="Ldt_C"/>
</dbReference>
<evidence type="ECO:0000256" key="2">
    <source>
        <dbReference type="ARBA" id="ARBA00004752"/>
    </source>
</evidence>
<dbReference type="EMBL" id="PDHS01000042">
    <property type="protein sequence ID" value="MQM29412.1"/>
    <property type="molecule type" value="Genomic_DNA"/>
</dbReference>
<evidence type="ECO:0000256" key="8">
    <source>
        <dbReference type="ARBA" id="ARBA00022801"/>
    </source>
</evidence>
<dbReference type="Pfam" id="PF17969">
    <property type="entry name" value="Ldt_C"/>
    <property type="match status" value="1"/>
</dbReference>
<reference evidence="16 17" key="1">
    <citation type="submission" date="2017-09" db="EMBL/GenBank/DDBJ databases">
        <title>Metagenomic Analysis Reveals Denitrifying Candidatus Accumulibacter and Flanking Population as a Source of N2O.</title>
        <authorList>
            <person name="Gao H."/>
            <person name="Mao Y."/>
            <person name="Zhao X."/>
            <person name="Liu W.-T."/>
            <person name="Zhang T."/>
            <person name="Wells G."/>
        </authorList>
    </citation>
    <scope>NUCLEOTIDE SEQUENCE [LARGE SCALE GENOMIC DNA]</scope>
    <source>
        <strain evidence="16">CANDO_2_IC</strain>
    </source>
</reference>
<evidence type="ECO:0000256" key="9">
    <source>
        <dbReference type="ARBA" id="ARBA00022960"/>
    </source>
</evidence>
<evidence type="ECO:0000256" key="10">
    <source>
        <dbReference type="ARBA" id="ARBA00022984"/>
    </source>
</evidence>
<dbReference type="CDD" id="cd00118">
    <property type="entry name" value="LysM"/>
    <property type="match status" value="1"/>
</dbReference>
<evidence type="ECO:0000259" key="15">
    <source>
        <dbReference type="PROSITE" id="PS52029"/>
    </source>
</evidence>
<dbReference type="SUPFAM" id="SSF141523">
    <property type="entry name" value="L,D-transpeptidase catalytic domain-like"/>
    <property type="match status" value="1"/>
</dbReference>
<feature type="transmembrane region" description="Helical" evidence="14">
    <location>
        <begin position="33"/>
        <end position="54"/>
    </location>
</feature>
<keyword evidence="9 12" id="KW-0133">Cell shape</keyword>
<dbReference type="Proteomes" id="UP000342300">
    <property type="component" value="Unassembled WGS sequence"/>
</dbReference>
<comment type="similarity">
    <text evidence="3">Belongs to the YkuD family.</text>
</comment>
<comment type="caution">
    <text evidence="16">The sequence shown here is derived from an EMBL/GenBank/DDBJ whole genome shotgun (WGS) entry which is preliminary data.</text>
</comment>
<dbReference type="InterPro" id="IPR005490">
    <property type="entry name" value="LD_TPept_cat_dom"/>
</dbReference>
<dbReference type="PROSITE" id="PS52029">
    <property type="entry name" value="LD_TPASE"/>
    <property type="match status" value="1"/>
</dbReference>
<dbReference type="AlphaFoldDB" id="A0A6A7RR54"/>
<evidence type="ECO:0000256" key="1">
    <source>
        <dbReference type="ARBA" id="ARBA00004418"/>
    </source>
</evidence>
<feature type="domain" description="L,D-TPase catalytic" evidence="15">
    <location>
        <begin position="122"/>
        <end position="261"/>
    </location>
</feature>
<dbReference type="CDD" id="cd16913">
    <property type="entry name" value="YkuD_like"/>
    <property type="match status" value="1"/>
</dbReference>
<feature type="region of interest" description="Disordered" evidence="13">
    <location>
        <begin position="174"/>
        <end position="197"/>
    </location>
</feature>
<feature type="active site" description="Proton donor/acceptor" evidence="12">
    <location>
        <position position="221"/>
    </location>
</feature>
<evidence type="ECO:0000256" key="5">
    <source>
        <dbReference type="ARBA" id="ARBA00022679"/>
    </source>
</evidence>
<evidence type="ECO:0000256" key="6">
    <source>
        <dbReference type="ARBA" id="ARBA00022729"/>
    </source>
</evidence>
<evidence type="ECO:0000256" key="11">
    <source>
        <dbReference type="ARBA" id="ARBA00023316"/>
    </source>
</evidence>
<dbReference type="GO" id="GO:0042597">
    <property type="term" value="C:periplasmic space"/>
    <property type="evidence" value="ECO:0007669"/>
    <property type="project" value="UniProtKB-SubCell"/>
</dbReference>
<comment type="pathway">
    <text evidence="2 12">Cell wall biogenesis; peptidoglycan biosynthesis.</text>
</comment>
<dbReference type="GO" id="GO:0071972">
    <property type="term" value="F:peptidoglycan L,D-transpeptidase activity"/>
    <property type="evidence" value="ECO:0007669"/>
    <property type="project" value="TreeGrafter"/>
</dbReference>